<evidence type="ECO:0000256" key="1">
    <source>
        <dbReference type="ARBA" id="ARBA00022737"/>
    </source>
</evidence>
<organism evidence="5 6">
    <name type="scientific">Streptomyces zingiberis</name>
    <dbReference type="NCBI Taxonomy" id="2053010"/>
    <lineage>
        <taxon>Bacteria</taxon>
        <taxon>Bacillati</taxon>
        <taxon>Actinomycetota</taxon>
        <taxon>Actinomycetes</taxon>
        <taxon>Kitasatosporales</taxon>
        <taxon>Streptomycetaceae</taxon>
        <taxon>Streptomyces</taxon>
    </lineage>
</organism>
<dbReference type="Pfam" id="PF05593">
    <property type="entry name" value="RHS_repeat"/>
    <property type="match status" value="1"/>
</dbReference>
<dbReference type="RefSeq" id="WP_240965619.1">
    <property type="nucleotide sequence ID" value="NZ_JAATEN010000011.1"/>
</dbReference>
<protein>
    <submittedName>
        <fullName evidence="5">Type IV secretion protein Rhs</fullName>
    </submittedName>
</protein>
<dbReference type="InterPro" id="IPR028048">
    <property type="entry name" value="Tox-HNH-EHHH"/>
</dbReference>
<feature type="domain" description="HNH/Endo VII superfamily nuclease toxins" evidence="3">
    <location>
        <begin position="285"/>
        <end position="353"/>
    </location>
</feature>
<gene>
    <name evidence="5" type="ORF">HCK00_16355</name>
</gene>
<feature type="domain" description="Teneurin-like YD-shell" evidence="4">
    <location>
        <begin position="130"/>
        <end position="208"/>
    </location>
</feature>
<dbReference type="EMBL" id="JAATEN010000011">
    <property type="protein sequence ID" value="NJQ02064.1"/>
    <property type="molecule type" value="Genomic_DNA"/>
</dbReference>
<proteinExistence type="predicted"/>
<feature type="region of interest" description="Disordered" evidence="2">
    <location>
        <begin position="332"/>
        <end position="353"/>
    </location>
</feature>
<reference evidence="5 6" key="1">
    <citation type="submission" date="2020-03" db="EMBL/GenBank/DDBJ databases">
        <title>WGS of actinomycetes isolated from Thailand.</title>
        <authorList>
            <person name="Thawai C."/>
        </authorList>
    </citation>
    <scope>NUCLEOTIDE SEQUENCE [LARGE SCALE GENOMIC DNA]</scope>
    <source>
        <strain evidence="5 6">PLAI 1-29</strain>
    </source>
</reference>
<dbReference type="InterPro" id="IPR022385">
    <property type="entry name" value="Rhs_assc_core"/>
</dbReference>
<name>A0ABX1C337_9ACTN</name>
<keyword evidence="6" id="KW-1185">Reference proteome</keyword>
<keyword evidence="1" id="KW-0677">Repeat</keyword>
<dbReference type="NCBIfam" id="TIGR01643">
    <property type="entry name" value="YD_repeat_2x"/>
    <property type="match status" value="1"/>
</dbReference>
<evidence type="ECO:0000259" key="4">
    <source>
        <dbReference type="Pfam" id="PF25023"/>
    </source>
</evidence>
<dbReference type="Proteomes" id="UP000695264">
    <property type="component" value="Unassembled WGS sequence"/>
</dbReference>
<dbReference type="Pfam" id="PF25023">
    <property type="entry name" value="TEN_YD-shell"/>
    <property type="match status" value="1"/>
</dbReference>
<dbReference type="Gene3D" id="2.180.10.10">
    <property type="entry name" value="RHS repeat-associated core"/>
    <property type="match status" value="1"/>
</dbReference>
<dbReference type="InterPro" id="IPR050708">
    <property type="entry name" value="T6SS_VgrG/RHS"/>
</dbReference>
<dbReference type="PANTHER" id="PTHR32305">
    <property type="match status" value="1"/>
</dbReference>
<evidence type="ECO:0000256" key="2">
    <source>
        <dbReference type="SAM" id="MobiDB-lite"/>
    </source>
</evidence>
<dbReference type="Pfam" id="PF15657">
    <property type="entry name" value="Tox-HNH-EHHH"/>
    <property type="match status" value="1"/>
</dbReference>
<comment type="caution">
    <text evidence="5">The sequence shown here is derived from an EMBL/GenBank/DDBJ whole genome shotgun (WGS) entry which is preliminary data.</text>
</comment>
<sequence>AGHIRYEHDAQGRITLRQKKRPSRTPDTWHYHWDAEDRLTAVVTPDGTHWRYRYDPFGRRTAKQRLTPDGTTAEETLFTWDGTTLAEQTTTSPDLPHPVTLTWDHDGHRPITQTERITATDAPQHVIDTRFFAIITDLVGTPTELIDTTGDIAWHTRTTLWGTTTWPRHSTTYTPLRFPGQYHDPETGLHHNYYRHYDPETARYTSIDPLGIDPAPNPIIYVSNPHMWVDPLGLAPECDGTPSHKILPSRNAAFREAKRDLGIPMAQQPDLLEKVSMTDRWGRRIMTDDGSMIFTREYIFTREGGDKVIIQDHSAGHQFGEGGVGDQGSHFNVRPFDRPRTGKVGGTAQHYEY</sequence>
<evidence type="ECO:0000259" key="3">
    <source>
        <dbReference type="Pfam" id="PF15657"/>
    </source>
</evidence>
<evidence type="ECO:0000313" key="6">
    <source>
        <dbReference type="Proteomes" id="UP000695264"/>
    </source>
</evidence>
<dbReference type="PANTHER" id="PTHR32305:SF15">
    <property type="entry name" value="PROTEIN RHSA-RELATED"/>
    <property type="match status" value="1"/>
</dbReference>
<accession>A0ABX1C337</accession>
<dbReference type="InterPro" id="IPR056823">
    <property type="entry name" value="TEN-like_YD-shell"/>
</dbReference>
<dbReference type="NCBIfam" id="TIGR03696">
    <property type="entry name" value="Rhs_assc_core"/>
    <property type="match status" value="1"/>
</dbReference>
<dbReference type="PRINTS" id="PR00394">
    <property type="entry name" value="RHSPROTEIN"/>
</dbReference>
<dbReference type="InterPro" id="IPR031325">
    <property type="entry name" value="RHS_repeat"/>
</dbReference>
<dbReference type="InterPro" id="IPR006530">
    <property type="entry name" value="YD"/>
</dbReference>
<evidence type="ECO:0000313" key="5">
    <source>
        <dbReference type="EMBL" id="NJQ02064.1"/>
    </source>
</evidence>
<feature type="non-terminal residue" evidence="5">
    <location>
        <position position="1"/>
    </location>
</feature>